<dbReference type="Gene3D" id="3.30.559.30">
    <property type="entry name" value="Nonribosomal peptide synthetase, condensation domain"/>
    <property type="match status" value="1"/>
</dbReference>
<gene>
    <name evidence="11" type="ORF">ACFOSU_14340</name>
</gene>
<dbReference type="SUPFAM" id="SSF47336">
    <property type="entry name" value="ACP-like"/>
    <property type="match status" value="2"/>
</dbReference>
<dbReference type="InterPro" id="IPR050091">
    <property type="entry name" value="PKS_NRPS_Biosynth_Enz"/>
</dbReference>
<feature type="domain" description="Ketosynthase family 3 (KS3)" evidence="10">
    <location>
        <begin position="5"/>
        <end position="443"/>
    </location>
</feature>
<dbReference type="SMART" id="SM00825">
    <property type="entry name" value="PKS_KS"/>
    <property type="match status" value="1"/>
</dbReference>
<dbReference type="SUPFAM" id="SSF55048">
    <property type="entry name" value="Probable ACP-binding domain of malonyl-CoA ACP transacylase"/>
    <property type="match status" value="1"/>
</dbReference>
<evidence type="ECO:0000259" key="9">
    <source>
        <dbReference type="PROSITE" id="PS50075"/>
    </source>
</evidence>
<dbReference type="SUPFAM" id="SSF53901">
    <property type="entry name" value="Thiolase-like"/>
    <property type="match status" value="1"/>
</dbReference>
<dbReference type="Gene3D" id="3.30.300.30">
    <property type="match status" value="1"/>
</dbReference>
<dbReference type="InterPro" id="IPR042099">
    <property type="entry name" value="ANL_N_sf"/>
</dbReference>
<dbReference type="SMART" id="SM00827">
    <property type="entry name" value="PKS_AT"/>
    <property type="match status" value="1"/>
</dbReference>
<evidence type="ECO:0000256" key="8">
    <source>
        <dbReference type="SAM" id="MobiDB-lite"/>
    </source>
</evidence>
<dbReference type="Pfam" id="PF00202">
    <property type="entry name" value="Aminotran_3"/>
    <property type="match status" value="1"/>
</dbReference>
<dbReference type="InterPro" id="IPR016035">
    <property type="entry name" value="Acyl_Trfase/lysoPLipase"/>
</dbReference>
<dbReference type="InterPro" id="IPR036736">
    <property type="entry name" value="ACP-like_sf"/>
</dbReference>
<evidence type="ECO:0000313" key="11">
    <source>
        <dbReference type="EMBL" id="MFC3105057.1"/>
    </source>
</evidence>
<dbReference type="InterPro" id="IPR032821">
    <property type="entry name" value="PKS_assoc"/>
</dbReference>
<dbReference type="Pfam" id="PF02801">
    <property type="entry name" value="Ketoacyl-synt_C"/>
    <property type="match status" value="1"/>
</dbReference>
<dbReference type="InterPro" id="IPR014031">
    <property type="entry name" value="Ketoacyl_synth_C"/>
</dbReference>
<dbReference type="SUPFAM" id="SSF52777">
    <property type="entry name" value="CoA-dependent acyltransferases"/>
    <property type="match status" value="2"/>
</dbReference>
<dbReference type="Gene3D" id="3.30.559.10">
    <property type="entry name" value="Chloramphenicol acetyltransferase-like domain"/>
    <property type="match status" value="1"/>
</dbReference>
<evidence type="ECO:0000256" key="3">
    <source>
        <dbReference type="ARBA" id="ARBA00022450"/>
    </source>
</evidence>
<dbReference type="InterPro" id="IPR029058">
    <property type="entry name" value="AB_hydrolase_fold"/>
</dbReference>
<evidence type="ECO:0000256" key="7">
    <source>
        <dbReference type="ARBA" id="ARBA00029443"/>
    </source>
</evidence>
<evidence type="ECO:0000256" key="4">
    <source>
        <dbReference type="ARBA" id="ARBA00022553"/>
    </source>
</evidence>
<dbReference type="InterPro" id="IPR020841">
    <property type="entry name" value="PKS_Beta-ketoAc_synthase_dom"/>
</dbReference>
<keyword evidence="6" id="KW-0663">Pyridoxal phosphate</keyword>
<dbReference type="Pfam" id="PF00668">
    <property type="entry name" value="Condensation"/>
    <property type="match status" value="1"/>
</dbReference>
<dbReference type="InterPro" id="IPR020845">
    <property type="entry name" value="AMP-binding_CS"/>
</dbReference>
<dbReference type="PANTHER" id="PTHR43775:SF37">
    <property type="entry name" value="SI:DKEY-61P9.11"/>
    <property type="match status" value="1"/>
</dbReference>
<dbReference type="InterPro" id="IPR005814">
    <property type="entry name" value="Aminotrans_3"/>
</dbReference>
<dbReference type="SUPFAM" id="SSF56801">
    <property type="entry name" value="Acetyl-CoA synthetase-like"/>
    <property type="match status" value="1"/>
</dbReference>
<dbReference type="Pfam" id="PF16197">
    <property type="entry name" value="KAsynt_C_assoc"/>
    <property type="match status" value="1"/>
</dbReference>
<comment type="similarity">
    <text evidence="7">In the C-terminal section; belongs to the NRP synthetase family.</text>
</comment>
<proteinExistence type="inferred from homology"/>
<evidence type="ECO:0000259" key="10">
    <source>
        <dbReference type="PROSITE" id="PS52004"/>
    </source>
</evidence>
<dbReference type="RefSeq" id="WP_380690614.1">
    <property type="nucleotide sequence ID" value="NZ_JBHRSS010000006.1"/>
</dbReference>
<dbReference type="Pfam" id="PF00550">
    <property type="entry name" value="PP-binding"/>
    <property type="match status" value="2"/>
</dbReference>
<dbReference type="Gene3D" id="1.10.1200.10">
    <property type="entry name" value="ACP-like"/>
    <property type="match status" value="1"/>
</dbReference>
<evidence type="ECO:0000256" key="6">
    <source>
        <dbReference type="ARBA" id="ARBA00022898"/>
    </source>
</evidence>
<keyword evidence="4" id="KW-0597">Phosphoprotein</keyword>
<comment type="caution">
    <text evidence="11">The sequence shown here is derived from an EMBL/GenBank/DDBJ whole genome shotgun (WGS) entry which is preliminary data.</text>
</comment>
<dbReference type="InterPro" id="IPR001242">
    <property type="entry name" value="Condensation_dom"/>
</dbReference>
<dbReference type="InterPro" id="IPR010071">
    <property type="entry name" value="AA_adenyl_dom"/>
</dbReference>
<dbReference type="Gene3D" id="3.40.50.1820">
    <property type="entry name" value="alpha/beta hydrolase"/>
    <property type="match status" value="1"/>
</dbReference>
<accession>A0ABV7EU35</accession>
<dbReference type="InterPro" id="IPR023213">
    <property type="entry name" value="CAT-like_dom_sf"/>
</dbReference>
<comment type="cofactor">
    <cofactor evidence="1">
        <name>pantetheine 4'-phosphate</name>
        <dbReference type="ChEBI" id="CHEBI:47942"/>
    </cofactor>
</comment>
<evidence type="ECO:0000256" key="1">
    <source>
        <dbReference type="ARBA" id="ARBA00001957"/>
    </source>
</evidence>
<dbReference type="PROSITE" id="PS52004">
    <property type="entry name" value="KS3_2"/>
    <property type="match status" value="1"/>
</dbReference>
<comment type="pathway">
    <text evidence="2">Lipid metabolism; fatty acid biosynthesis.</text>
</comment>
<feature type="domain" description="Carrier" evidence="9">
    <location>
        <begin position="946"/>
        <end position="1021"/>
    </location>
</feature>
<dbReference type="PROSITE" id="PS50075">
    <property type="entry name" value="CARRIER"/>
    <property type="match status" value="2"/>
</dbReference>
<dbReference type="Pfam" id="PF00698">
    <property type="entry name" value="Acyl_transf_1"/>
    <property type="match status" value="1"/>
</dbReference>
<protein>
    <submittedName>
        <fullName evidence="11">Amino acid adenylation domain-containing protein</fullName>
    </submittedName>
</protein>
<dbReference type="CDD" id="cd00833">
    <property type="entry name" value="PKS"/>
    <property type="match status" value="1"/>
</dbReference>
<organism evidence="11 12">
    <name type="scientific">Salinisphaera aquimarina</name>
    <dbReference type="NCBI Taxonomy" id="2094031"/>
    <lineage>
        <taxon>Bacteria</taxon>
        <taxon>Pseudomonadati</taxon>
        <taxon>Pseudomonadota</taxon>
        <taxon>Gammaproteobacteria</taxon>
        <taxon>Salinisphaerales</taxon>
        <taxon>Salinisphaeraceae</taxon>
        <taxon>Salinisphaera</taxon>
    </lineage>
</organism>
<dbReference type="Pfam" id="PF00501">
    <property type="entry name" value="AMP-binding"/>
    <property type="match status" value="1"/>
</dbReference>
<feature type="domain" description="Carrier" evidence="9">
    <location>
        <begin position="2580"/>
        <end position="2658"/>
    </location>
</feature>
<dbReference type="Gene3D" id="3.40.640.10">
    <property type="entry name" value="Type I PLP-dependent aspartate aminotransferase-like (Major domain)"/>
    <property type="match status" value="1"/>
</dbReference>
<dbReference type="InterPro" id="IPR000873">
    <property type="entry name" value="AMP-dep_synth/lig_dom"/>
</dbReference>
<dbReference type="InterPro" id="IPR018201">
    <property type="entry name" value="Ketoacyl_synth_AS"/>
</dbReference>
<dbReference type="InterPro" id="IPR009081">
    <property type="entry name" value="PP-bd_ACP"/>
</dbReference>
<dbReference type="Gene3D" id="3.30.70.3290">
    <property type="match status" value="1"/>
</dbReference>
<dbReference type="InterPro" id="IPR001227">
    <property type="entry name" value="Ac_transferase_dom_sf"/>
</dbReference>
<evidence type="ECO:0000256" key="2">
    <source>
        <dbReference type="ARBA" id="ARBA00005194"/>
    </source>
</evidence>
<dbReference type="PROSITE" id="PS00606">
    <property type="entry name" value="KS3_1"/>
    <property type="match status" value="1"/>
</dbReference>
<dbReference type="InterPro" id="IPR014030">
    <property type="entry name" value="Ketoacyl_synth_N"/>
</dbReference>
<evidence type="ECO:0000256" key="5">
    <source>
        <dbReference type="ARBA" id="ARBA00022679"/>
    </source>
</evidence>
<dbReference type="Gene3D" id="3.40.366.10">
    <property type="entry name" value="Malonyl-Coenzyme A Acyl Carrier Protein, domain 2"/>
    <property type="match status" value="1"/>
</dbReference>
<evidence type="ECO:0000313" key="12">
    <source>
        <dbReference type="Proteomes" id="UP001595462"/>
    </source>
</evidence>
<dbReference type="Pfam" id="PF00109">
    <property type="entry name" value="ketoacyl-synt"/>
    <property type="match status" value="1"/>
</dbReference>
<dbReference type="InterPro" id="IPR015422">
    <property type="entry name" value="PyrdxlP-dep_Trfase_small"/>
</dbReference>
<dbReference type="Gene3D" id="3.40.47.10">
    <property type="match status" value="1"/>
</dbReference>
<dbReference type="SUPFAM" id="SSF52151">
    <property type="entry name" value="FabD/lysophospholipase-like"/>
    <property type="match status" value="1"/>
</dbReference>
<dbReference type="PROSITE" id="PS00012">
    <property type="entry name" value="PHOSPHOPANTETHEINE"/>
    <property type="match status" value="1"/>
</dbReference>
<dbReference type="Gene3D" id="3.40.50.12780">
    <property type="entry name" value="N-terminal domain of ligase-like"/>
    <property type="match status" value="1"/>
</dbReference>
<dbReference type="InterPro" id="IPR015424">
    <property type="entry name" value="PyrdxlP-dep_Trfase"/>
</dbReference>
<dbReference type="InterPro" id="IPR045851">
    <property type="entry name" value="AMP-bd_C_sf"/>
</dbReference>
<dbReference type="InterPro" id="IPR006162">
    <property type="entry name" value="Ppantetheine_attach_site"/>
</dbReference>
<dbReference type="Gene3D" id="3.90.1150.10">
    <property type="entry name" value="Aspartate Aminotransferase, domain 1"/>
    <property type="match status" value="1"/>
</dbReference>
<dbReference type="InterPro" id="IPR014043">
    <property type="entry name" value="Acyl_transferase_dom"/>
</dbReference>
<keyword evidence="12" id="KW-1185">Reference proteome</keyword>
<dbReference type="EMBL" id="JBHRSS010000006">
    <property type="protein sequence ID" value="MFC3105057.1"/>
    <property type="molecule type" value="Genomic_DNA"/>
</dbReference>
<dbReference type="InterPro" id="IPR016039">
    <property type="entry name" value="Thiolase-like"/>
</dbReference>
<dbReference type="SUPFAM" id="SSF53383">
    <property type="entry name" value="PLP-dependent transferases"/>
    <property type="match status" value="1"/>
</dbReference>
<dbReference type="PROSITE" id="PS00455">
    <property type="entry name" value="AMP_BINDING"/>
    <property type="match status" value="1"/>
</dbReference>
<dbReference type="Proteomes" id="UP001595462">
    <property type="component" value="Unassembled WGS sequence"/>
</dbReference>
<keyword evidence="5" id="KW-0808">Transferase</keyword>
<dbReference type="NCBIfam" id="TIGR01733">
    <property type="entry name" value="AA-adenyl-dom"/>
    <property type="match status" value="1"/>
</dbReference>
<reference evidence="12" key="1">
    <citation type="journal article" date="2019" name="Int. J. Syst. Evol. Microbiol.">
        <title>The Global Catalogue of Microorganisms (GCM) 10K type strain sequencing project: providing services to taxonomists for standard genome sequencing and annotation.</title>
        <authorList>
            <consortium name="The Broad Institute Genomics Platform"/>
            <consortium name="The Broad Institute Genome Sequencing Center for Infectious Disease"/>
            <person name="Wu L."/>
            <person name="Ma J."/>
        </authorList>
    </citation>
    <scope>NUCLEOTIDE SEQUENCE [LARGE SCALE GENOMIC DNA]</scope>
    <source>
        <strain evidence="12">KCTC 52640</strain>
    </source>
</reference>
<dbReference type="InterPro" id="IPR015421">
    <property type="entry name" value="PyrdxlP-dep_Trfase_major"/>
</dbReference>
<dbReference type="PANTHER" id="PTHR43775">
    <property type="entry name" value="FATTY ACID SYNTHASE"/>
    <property type="match status" value="1"/>
</dbReference>
<dbReference type="InterPro" id="IPR016036">
    <property type="entry name" value="Malonyl_transacylase_ACP-bd"/>
</dbReference>
<name>A0ABV7EU35_9GAMM</name>
<keyword evidence="3" id="KW-0596">Phosphopantetheine</keyword>
<feature type="region of interest" description="Disordered" evidence="8">
    <location>
        <begin position="2653"/>
        <end position="2684"/>
    </location>
</feature>
<sequence length="2697" mass="288315">MGDSAARIAIVGMAGRFPGAANAEDFWANLIAGRESIERLTVEQMRPHEPDIDALMEDPNFVPARGMLDDIELFDAGFFGFSPREAAVLDPQQRLWLETAWSALEQAGVDPQRFKGPIGVFAGAGNMEQYLLYNMLQDRDGVENQVKLRTPEAFSAMISSGKDFLPSRTAYKFNLRGPAVNVQTACSTALAAVHMACQSLLAFESDLAIAGGVSIGFPQAQGYLAQEGGIRSLDGHCRAFDEKACGTVFSSGLGAFVLKRMEDAIDDGDEILAVVRGSALNNDGADKVSYGAPSPAGQAEVIAMAQAMADVHPDEIGYIEAHGTATPLGDPIEIEGLTRAWRRKSTATGAVMLGSVKSNVGHLDAAAGAAGLVKAVYALREGRLPATLHYQRPNPRIDFDASPFRVVSQLTDWPAQASPDKLRLAGVSSFGVGGTNAHLIVEQAPERAAASPPIRASQLLVLSAKSATALARRCDDLADWLNANDNVELADVAWTLATGRAAMGFRTFVVAHSVAQAVDALRATAKTALKRGPTEADEAPLVFLFPGQGAQHPGMGRALYDTPGVFRDTVDRLAAYLQPELELDIRDLLYPADEQADDQADSDAAAALRNTGVAQPALFVVQLALARLWESWGVRPQAMLGHSVGEYVAACLADVFTEEQACRVLACRARFMARMPGGSMLAIRRAEADMTPLLSDDIALAAVNGPSLCIVSGPDAAVDALAERLAADGEQSIRLHTSHAFHSAMMDGALAPFEAVIAEHELGAPARPFVSCLTGDWITPEQAVDASYWSGQLRQTVRFSPALGRLLEDPARIYIECGPSQNLTAAVRQHSKAGHSPVCIPSQAHAASDEAADTALLSALGQLWQAGTTPDWAAVCGHARTPRQMLHLPTYPFERQRYWIDPPARQPRSDAAAIAPSTVANAVPLQQTSVAVSASDKSVAAPTRQAHITELLRALFLELSGIEIDADNEATAFAALGMDSLFLTQAAAEISTRFDTRVRFRQLLDDIDSLTLLATHLDTTLDADRFQPRPEQPSQDSPIADPALADAVASALPVPATASAAHGPGSPVHELVEQQLDIMRRQLALLGGEASAPHTNIASSGHGAGAGAADGPTIQAQVAQGSQGQNLAATAPGRFGPYKSINQDRDGGLTAVQQTFLDDLIATLTAKTAKSKQASAAARKHLADPRGVANFRRSWKELVYQIVADRTDGARMVDIDGNAYVDITMGFGVGFMGHRHPAVVDALKAQIDKGFEVGPQTPLAPAVAEKFCRLVGHERVTFCNTGSEAVMAALRCARTVTGRTKVVYFTGDYHGTFDEVLGRANIVKDQLTTRPVAPGLAQDSVDNVMVLDYGSQASLDIVRAQADQIAAVLVEPVQSRYPDLQPDAFVRALRQITADAGTALILDEVITGFRCALGGVKALWNIDADMCTYGKILGGGLPIGAMAGKAKWLDAIDGGAWQYGDDSVPEAPMTFFAGTFVRHPLAMAAADAVLDFLGADDGALQQDLNARTATFADELNAFFETAGAPVRIRYFSSLFRFDLPHDQPFAQLMFYWMLAHDIYIREGAQNCFFSIAHTEADMQRVAEVVRSAVRALQDAGFLPADATAAPVAEPTPPVADESTRPAERALAIGESIPLTEAQREIWLAQAVRPEIAHAFNEVCYFDLIGPLDEPSFARAVQQAVDRHEALSLRFAADGDSQTRVDIGAVPVEFLDLRDAPDPHAEALKAIQSMCGTDFDLTSADALLRVRVLRVAPERNLAALVVHHLLCDGWSAVVLFEDLAAIYSALAEDRPVDMTPAMAFSSYARQQIERAPQAQRQLDYWKRLYADPPAPLSLPTVGARDRDDGAPAGGRLHDLSPQLQAAVRESAARENVTPYAIYMAAYAVLLCRLARQAEVVVAMPVAGQALEGHHALVGHCVQVLPLRIQCEPDALFSTVLKRVRESITQACVNADCTYGSIVRALGHKRDPLRLPLAEVVFNFSPTGDPPRFAGLTGTLNEVAKTAVNFDLHFNLTQYGETLTLHCDYNAKVFDGALIDGWIAAYETLLEAVTSNRDATVGGLPVSDAPSQTAAHAQFNPAPLAVDESIDLAGLIRQQAKATPSADAIAHAQGTWRYAELDARSNAIAAALAARGVRPGDLVGLCLARTPALIAAIVGILKTGAAYVPMDPDYPLERLRYIARDSGIPMMLSHRDGPDVGVPVVDIDEAMACEQTPPDIPVDASRLAYIIYTSGSTGQPKGVRVRHRNVLALLAWARTAFTDDEIKGMLAAASVCFDFSVFEIFVPLTRGATVVLVDNLLSLMQSPPAPVTLISGVPSAMAELLAHVDLPAGAATICMGGEALDRQLVARVQAQPDVRRVLDGYGPTETTVFATMAERDADGPQTIGRPIAGWRVYILDAQDQPVPVGTRGELAIGGAGVTAGYIDRDELTAQRFVPDPFVGGDARMYRSGDLASWRADGQIEYAGRADNQIKVRGFRIELGEIEAVLQNHDGVARCVVMPREAGPGDMQLVAYWQKTDTGDTADPAMLRRYLRDHLPLHMVPQQFVVMREWPSLANGKLDRSRLQNPFERHRGDDSAQGAADAAATAQAIDGVTRIWAEVLGYEITPQPQDTFLDLGGHSLLAVRAAAAVKRDLGADIPVRAMMLDSLAQLAARVNTQPAGSDAAPAKDSHVPHEPAVAHASGQTQSRRGFAARLGFGKKA</sequence>